<dbReference type="Proteomes" id="UP001283341">
    <property type="component" value="Unassembled WGS sequence"/>
</dbReference>
<feature type="chain" id="PRO_5042023845" evidence="2">
    <location>
        <begin position="23"/>
        <end position="708"/>
    </location>
</feature>
<reference evidence="3" key="1">
    <citation type="journal article" date="2023" name="Mol. Phylogenet. Evol.">
        <title>Genome-scale phylogeny and comparative genomics of the fungal order Sordariales.</title>
        <authorList>
            <person name="Hensen N."/>
            <person name="Bonometti L."/>
            <person name="Westerberg I."/>
            <person name="Brannstrom I.O."/>
            <person name="Guillou S."/>
            <person name="Cros-Aarteil S."/>
            <person name="Calhoun S."/>
            <person name="Haridas S."/>
            <person name="Kuo A."/>
            <person name="Mondo S."/>
            <person name="Pangilinan J."/>
            <person name="Riley R."/>
            <person name="LaButti K."/>
            <person name="Andreopoulos B."/>
            <person name="Lipzen A."/>
            <person name="Chen C."/>
            <person name="Yan M."/>
            <person name="Daum C."/>
            <person name="Ng V."/>
            <person name="Clum A."/>
            <person name="Steindorff A."/>
            <person name="Ohm R.A."/>
            <person name="Martin F."/>
            <person name="Silar P."/>
            <person name="Natvig D.O."/>
            <person name="Lalanne C."/>
            <person name="Gautier V."/>
            <person name="Ament-Velasquez S.L."/>
            <person name="Kruys A."/>
            <person name="Hutchinson M.I."/>
            <person name="Powell A.J."/>
            <person name="Barry K."/>
            <person name="Miller A.N."/>
            <person name="Grigoriev I.V."/>
            <person name="Debuchy R."/>
            <person name="Gladieux P."/>
            <person name="Hiltunen Thoren M."/>
            <person name="Johannesson H."/>
        </authorList>
    </citation>
    <scope>NUCLEOTIDE SEQUENCE</scope>
    <source>
        <strain evidence="3">CBS 118394</strain>
    </source>
</reference>
<evidence type="ECO:0000313" key="3">
    <source>
        <dbReference type="EMBL" id="KAK3315943.1"/>
    </source>
</evidence>
<organism evidence="3 4">
    <name type="scientific">Apodospora peruviana</name>
    <dbReference type="NCBI Taxonomy" id="516989"/>
    <lineage>
        <taxon>Eukaryota</taxon>
        <taxon>Fungi</taxon>
        <taxon>Dikarya</taxon>
        <taxon>Ascomycota</taxon>
        <taxon>Pezizomycotina</taxon>
        <taxon>Sordariomycetes</taxon>
        <taxon>Sordariomycetidae</taxon>
        <taxon>Sordariales</taxon>
        <taxon>Lasiosphaeriaceae</taxon>
        <taxon>Apodospora</taxon>
    </lineage>
</organism>
<evidence type="ECO:0000256" key="2">
    <source>
        <dbReference type="SAM" id="SignalP"/>
    </source>
</evidence>
<protein>
    <submittedName>
        <fullName evidence="3">Uncharacterized protein</fullName>
    </submittedName>
</protein>
<name>A0AAE0HZR0_9PEZI</name>
<proteinExistence type="predicted"/>
<comment type="caution">
    <text evidence="3">The sequence shown here is derived from an EMBL/GenBank/DDBJ whole genome shotgun (WGS) entry which is preliminary data.</text>
</comment>
<accession>A0AAE0HZR0</accession>
<sequence>MKSHKGAFAAFGLIFAGGLVDADPYPAQPLPTLTMGQPHGARAPQATPTPAPSKRQEQTPSNKPGEVGVAPLPKESLKASLREGHTKYLTELEGTTSWVGPDPTWLEVKTSTINDKVVTATQGVSVIKNPEGGLSALFSKGVMTKLKSILAEVTPCGGARRRRVGLGKRGGACGLPDFIERVNADPELSETFSEQFTDQVWGEMVDEGLGGDPGGIGTGEIQPGWEGEGVPEDVYHGGPAHEDEGFYEDESGWFDAAPEGEGEGAVEMVETIVFGTAEEAAAIEGAAAAGGAVAVEAGGTATAGSFIAVIYKALEGAKGGAKEEIRPEDLLVGIPKENIHKIHKEKNKGDDKQKTSTSSSEESCPTQTEMPECGGKGCSPTSSADPKATDFVHWACSEGDTKGCPCNPAVDTTIDLFSWTNQLAMWSALDAAHDREVKPRFKCAEGNASPVASKYFGAVSKAFCSKHFNRDQESGTGVVFDIHGNEIPHRRRARSIGTRSPPEKGPEAYEAYQFQLRWTPSDMGGKCRGVDEQNLCQDAFDQLQNSQCGINHGSPNDRLWAEAAADVNCGEVGWKVNKEAENIPPPPPGPQKDIYIMWEDSLGARRWNVFAIENGGGMDPCKHDAISNQGFGTKQDFPPNLGEKFSAFGIDGMTFSTSGKKGGKDSGSGGIVIPGRDVNVECRMDPEEGKTHHCVGVAFTRSVVCSWQ</sequence>
<keyword evidence="4" id="KW-1185">Reference proteome</keyword>
<gene>
    <name evidence="3" type="ORF">B0H66DRAFT_274016</name>
</gene>
<dbReference type="AlphaFoldDB" id="A0AAE0HZR0"/>
<feature type="region of interest" description="Disordered" evidence="1">
    <location>
        <begin position="341"/>
        <end position="379"/>
    </location>
</feature>
<feature type="signal peptide" evidence="2">
    <location>
        <begin position="1"/>
        <end position="22"/>
    </location>
</feature>
<evidence type="ECO:0000313" key="4">
    <source>
        <dbReference type="Proteomes" id="UP001283341"/>
    </source>
</evidence>
<feature type="region of interest" description="Disordered" evidence="1">
    <location>
        <begin position="30"/>
        <end position="72"/>
    </location>
</feature>
<dbReference type="EMBL" id="JAUEDM010000005">
    <property type="protein sequence ID" value="KAK3315943.1"/>
    <property type="molecule type" value="Genomic_DNA"/>
</dbReference>
<reference evidence="3" key="2">
    <citation type="submission" date="2023-06" db="EMBL/GenBank/DDBJ databases">
        <authorList>
            <consortium name="Lawrence Berkeley National Laboratory"/>
            <person name="Haridas S."/>
            <person name="Hensen N."/>
            <person name="Bonometti L."/>
            <person name="Westerberg I."/>
            <person name="Brannstrom I.O."/>
            <person name="Guillou S."/>
            <person name="Cros-Aarteil S."/>
            <person name="Calhoun S."/>
            <person name="Kuo A."/>
            <person name="Mondo S."/>
            <person name="Pangilinan J."/>
            <person name="Riley R."/>
            <person name="Labutti K."/>
            <person name="Andreopoulos B."/>
            <person name="Lipzen A."/>
            <person name="Chen C."/>
            <person name="Yanf M."/>
            <person name="Daum C."/>
            <person name="Ng V."/>
            <person name="Clum A."/>
            <person name="Steindorff A."/>
            <person name="Ohm R."/>
            <person name="Martin F."/>
            <person name="Silar P."/>
            <person name="Natvig D."/>
            <person name="Lalanne C."/>
            <person name="Gautier V."/>
            <person name="Ament-Velasquez S.L."/>
            <person name="Kruys A."/>
            <person name="Hutchinson M.I."/>
            <person name="Powell A.J."/>
            <person name="Barry K."/>
            <person name="Miller A.N."/>
            <person name="Grigoriev I.V."/>
            <person name="Debuchy R."/>
            <person name="Gladieux P."/>
            <person name="Thoren M.H."/>
            <person name="Johannesson H."/>
        </authorList>
    </citation>
    <scope>NUCLEOTIDE SEQUENCE</scope>
    <source>
        <strain evidence="3">CBS 118394</strain>
    </source>
</reference>
<evidence type="ECO:0000256" key="1">
    <source>
        <dbReference type="SAM" id="MobiDB-lite"/>
    </source>
</evidence>
<keyword evidence="2" id="KW-0732">Signal</keyword>